<dbReference type="Gene3D" id="1.10.3090.10">
    <property type="entry name" value="cca-adding enzyme, domain 2"/>
    <property type="match status" value="1"/>
</dbReference>
<dbReference type="HAMAP" id="MF_00957">
    <property type="entry name" value="PolyA_pol"/>
    <property type="match status" value="1"/>
</dbReference>
<feature type="domain" description="Polymerase A arginine-rich C-terminal" evidence="11">
    <location>
        <begin position="328"/>
        <end position="443"/>
    </location>
</feature>
<evidence type="ECO:0000256" key="9">
    <source>
        <dbReference type="SAM" id="MobiDB-lite"/>
    </source>
</evidence>
<feature type="active site" evidence="7">
    <location>
        <position position="154"/>
    </location>
</feature>
<dbReference type="PANTHER" id="PTHR43051:SF1">
    <property type="entry name" value="POLYNUCLEOTIDE ADENYLYLTRANSFERASE FAMILY PROTEIN"/>
    <property type="match status" value="1"/>
</dbReference>
<keyword evidence="14" id="KW-1185">Reference proteome</keyword>
<dbReference type="InterPro" id="IPR002646">
    <property type="entry name" value="PolA_pol_head_dom"/>
</dbReference>
<evidence type="ECO:0000313" key="13">
    <source>
        <dbReference type="EMBL" id="KTD48004.1"/>
    </source>
</evidence>
<evidence type="ECO:0000259" key="11">
    <source>
        <dbReference type="Pfam" id="PF12626"/>
    </source>
</evidence>
<dbReference type="InterPro" id="IPR010206">
    <property type="entry name" value="PolA_pol_I"/>
</dbReference>
<keyword evidence="3 7" id="KW-0547">Nucleotide-binding</keyword>
<keyword evidence="13" id="KW-0548">Nucleotidyltransferase</keyword>
<evidence type="ECO:0000256" key="7">
    <source>
        <dbReference type="HAMAP-Rule" id="MF_00957"/>
    </source>
</evidence>
<keyword evidence="5 7" id="KW-0694">RNA-binding</keyword>
<evidence type="ECO:0000256" key="3">
    <source>
        <dbReference type="ARBA" id="ARBA00022741"/>
    </source>
</evidence>
<dbReference type="InterPro" id="IPR052191">
    <property type="entry name" value="tRNA_ntf/polyA_polymerase_I"/>
</dbReference>
<dbReference type="GO" id="GO:0003723">
    <property type="term" value="F:RNA binding"/>
    <property type="evidence" value="ECO:0007669"/>
    <property type="project" value="UniProtKB-UniRule"/>
</dbReference>
<evidence type="ECO:0000256" key="6">
    <source>
        <dbReference type="ARBA" id="ARBA00023163"/>
    </source>
</evidence>
<evidence type="ECO:0000256" key="2">
    <source>
        <dbReference type="ARBA" id="ARBA00022679"/>
    </source>
</evidence>
<proteinExistence type="inferred from homology"/>
<feature type="domain" description="tRNA nucleotidyltransferase/poly(A) polymerase RNA and SrmB- binding" evidence="12">
    <location>
        <begin position="212"/>
        <end position="272"/>
    </location>
</feature>
<feature type="domain" description="Poly A polymerase head" evidence="10">
    <location>
        <begin position="58"/>
        <end position="185"/>
    </location>
</feature>
<dbReference type="SUPFAM" id="SSF81301">
    <property type="entry name" value="Nucleotidyltransferase"/>
    <property type="match status" value="1"/>
</dbReference>
<protein>
    <recommendedName>
        <fullName evidence="7">Poly(A) polymerase I</fullName>
        <shortName evidence="7">PAP I</shortName>
        <ecNumber evidence="7">2.7.7.19</ecNumber>
    </recommendedName>
</protein>
<dbReference type="PATRIC" id="fig|45073.5.peg.2396"/>
<dbReference type="GO" id="GO:0043633">
    <property type="term" value="P:polyadenylation-dependent RNA catabolic process"/>
    <property type="evidence" value="ECO:0007669"/>
    <property type="project" value="InterPro"/>
</dbReference>
<dbReference type="GO" id="GO:0005524">
    <property type="term" value="F:ATP binding"/>
    <property type="evidence" value="ECO:0007669"/>
    <property type="project" value="UniProtKB-UniRule"/>
</dbReference>
<dbReference type="EMBL" id="LNYS01000018">
    <property type="protein sequence ID" value="KTD48004.1"/>
    <property type="molecule type" value="Genomic_DNA"/>
</dbReference>
<reference evidence="13 14" key="1">
    <citation type="submission" date="2015-11" db="EMBL/GenBank/DDBJ databases">
        <title>Genomic analysis of 38 Legionella species identifies large and diverse effector repertoires.</title>
        <authorList>
            <person name="Burstein D."/>
            <person name="Amaro F."/>
            <person name="Zusman T."/>
            <person name="Lifshitz Z."/>
            <person name="Cohen O."/>
            <person name="Gilbert J.A."/>
            <person name="Pupko T."/>
            <person name="Shuman H.A."/>
            <person name="Segal G."/>
        </authorList>
    </citation>
    <scope>NUCLEOTIDE SEQUENCE [LARGE SCALE GENOMIC DNA]</scope>
    <source>
        <strain evidence="13 14">CDC#1442-AUS-E</strain>
    </source>
</reference>
<dbReference type="SUPFAM" id="SSF81891">
    <property type="entry name" value="Poly A polymerase C-terminal region-like"/>
    <property type="match status" value="1"/>
</dbReference>
<dbReference type="FunFam" id="3.30.460.10:FF:000035">
    <property type="entry name" value="Poly(A) polymerase I"/>
    <property type="match status" value="1"/>
</dbReference>
<accession>A0A0W0XU18</accession>
<sequence length="448" mass="51382">MTTIIKLIKKLLRKSRGKHTPIEASFIIPRTQHNVSKTDISPNALKVLNRLNGAGFQAYLVGGSVRDLLLGQAPKDFDVATNATPNQIKSLFRNARIIGRRFKLVHIIFHRDIIEVATFRGNQSIDESQQVNERGMLVRDNVYGSLDEDAWRRDFTVNSLYYNIEDSSIVDFTGGVDDIHRRQLRMIGDPLIRYQEDPVRMLRAIRFSAKLNFALEEETAKPLTKMSSLIRHVSSSRLFDEITKLYQCGQGEAVQRLLIEHGLFAELFSQTSQLLHSEYPVSALLGIALESTDTRIQGNKPVTPAFLFAVLLWFPLKQQAAIYQQAENLPPLSALEKAMNHVIFEQNKVIAIPKRFTQVIREIWLLQFRFTKRHGGRAINLLQHPRFRAAFDFLALRALAGDESMELAQWWTNFQDADETRQHEMITEISPPPSRKPRRRQRSKSVSE</sequence>
<keyword evidence="6 7" id="KW-0804">Transcription</keyword>
<dbReference type="Proteomes" id="UP000054618">
    <property type="component" value="Unassembled WGS sequence"/>
</dbReference>
<keyword evidence="1 7" id="KW-0507">mRNA processing</keyword>
<comment type="catalytic activity">
    <reaction evidence="7">
        <text>RNA(n) + ATP = RNA(n)-3'-adenine ribonucleotide + diphosphate</text>
        <dbReference type="Rhea" id="RHEA:11332"/>
        <dbReference type="Rhea" id="RHEA-COMP:14527"/>
        <dbReference type="Rhea" id="RHEA-COMP:17347"/>
        <dbReference type="ChEBI" id="CHEBI:30616"/>
        <dbReference type="ChEBI" id="CHEBI:33019"/>
        <dbReference type="ChEBI" id="CHEBI:140395"/>
        <dbReference type="ChEBI" id="CHEBI:173115"/>
        <dbReference type="EC" id="2.7.7.19"/>
    </reaction>
</comment>
<dbReference type="GO" id="GO:1990817">
    <property type="term" value="F:poly(A) RNA polymerase activity"/>
    <property type="evidence" value="ECO:0007669"/>
    <property type="project" value="UniProtKB-UniRule"/>
</dbReference>
<dbReference type="Pfam" id="PF01743">
    <property type="entry name" value="PolyA_pol"/>
    <property type="match status" value="1"/>
</dbReference>
<evidence type="ECO:0000256" key="5">
    <source>
        <dbReference type="ARBA" id="ARBA00022884"/>
    </source>
</evidence>
<dbReference type="InterPro" id="IPR043519">
    <property type="entry name" value="NT_sf"/>
</dbReference>
<dbReference type="STRING" id="45073.Lqui_2268"/>
<dbReference type="CDD" id="cd05398">
    <property type="entry name" value="NT_ClassII-CCAase"/>
    <property type="match status" value="1"/>
</dbReference>
<name>A0A0W0XU18_9GAMM</name>
<feature type="compositionally biased region" description="Basic residues" evidence="9">
    <location>
        <begin position="435"/>
        <end position="448"/>
    </location>
</feature>
<evidence type="ECO:0000259" key="10">
    <source>
        <dbReference type="Pfam" id="PF01743"/>
    </source>
</evidence>
<dbReference type="InterPro" id="IPR025866">
    <property type="entry name" value="PolyA_pol_arg_C_dom"/>
</dbReference>
<evidence type="ECO:0000256" key="8">
    <source>
        <dbReference type="RuleBase" id="RU003953"/>
    </source>
</evidence>
<feature type="active site" evidence="7">
    <location>
        <position position="78"/>
    </location>
</feature>
<dbReference type="Gene3D" id="3.30.460.10">
    <property type="entry name" value="Beta Polymerase, domain 2"/>
    <property type="match status" value="1"/>
</dbReference>
<evidence type="ECO:0000256" key="4">
    <source>
        <dbReference type="ARBA" id="ARBA00022840"/>
    </source>
</evidence>
<keyword evidence="4 7" id="KW-0067">ATP-binding</keyword>
<dbReference type="NCBIfam" id="TIGR01942">
    <property type="entry name" value="pcnB"/>
    <property type="match status" value="1"/>
</dbReference>
<evidence type="ECO:0000259" key="12">
    <source>
        <dbReference type="Pfam" id="PF12627"/>
    </source>
</evidence>
<feature type="active site" evidence="7">
    <location>
        <position position="76"/>
    </location>
</feature>
<feature type="region of interest" description="Disordered" evidence="9">
    <location>
        <begin position="425"/>
        <end position="448"/>
    </location>
</feature>
<gene>
    <name evidence="7 13" type="primary">pcnB</name>
    <name evidence="13" type="ORF">Lqui_2268</name>
</gene>
<dbReference type="PANTHER" id="PTHR43051">
    <property type="entry name" value="POLYNUCLEOTIDE ADENYLYLTRANSFERASE FAMILY PROTEIN"/>
    <property type="match status" value="1"/>
</dbReference>
<dbReference type="InterPro" id="IPR032828">
    <property type="entry name" value="PolyA_RNA-bd"/>
</dbReference>
<evidence type="ECO:0000256" key="1">
    <source>
        <dbReference type="ARBA" id="ARBA00022664"/>
    </source>
</evidence>
<evidence type="ECO:0000313" key="14">
    <source>
        <dbReference type="Proteomes" id="UP000054618"/>
    </source>
</evidence>
<comment type="function">
    <text evidence="7">Adds poly(A) tail to the 3' end of many RNAs, which usually targets these RNAs for decay. Plays a significant role in the global control of gene expression, through influencing the rate of transcript degradation, and in the general RNA quality control.</text>
</comment>
<dbReference type="AlphaFoldDB" id="A0A0W0XU18"/>
<comment type="similarity">
    <text evidence="7 8">Belongs to the tRNA nucleotidyltransferase/poly(A) polymerase family.</text>
</comment>
<dbReference type="Pfam" id="PF12627">
    <property type="entry name" value="PolyA_pol_RNAbd"/>
    <property type="match status" value="1"/>
</dbReference>
<dbReference type="GO" id="GO:0006397">
    <property type="term" value="P:mRNA processing"/>
    <property type="evidence" value="ECO:0007669"/>
    <property type="project" value="UniProtKB-KW"/>
</dbReference>
<organism evidence="13 14">
    <name type="scientific">Legionella quinlivanii</name>
    <dbReference type="NCBI Taxonomy" id="45073"/>
    <lineage>
        <taxon>Bacteria</taxon>
        <taxon>Pseudomonadati</taxon>
        <taxon>Pseudomonadota</taxon>
        <taxon>Gammaproteobacteria</taxon>
        <taxon>Legionellales</taxon>
        <taxon>Legionellaceae</taxon>
        <taxon>Legionella</taxon>
    </lineage>
</organism>
<keyword evidence="2 7" id="KW-0808">Transferase</keyword>
<comment type="caution">
    <text evidence="13">The sequence shown here is derived from an EMBL/GenBank/DDBJ whole genome shotgun (WGS) entry which is preliminary data.</text>
</comment>
<dbReference type="Pfam" id="PF12626">
    <property type="entry name" value="PolyA_pol_arg_C"/>
    <property type="match status" value="1"/>
</dbReference>
<dbReference type="EC" id="2.7.7.19" evidence="7"/>